<evidence type="ECO:0000313" key="3">
    <source>
        <dbReference type="Proteomes" id="UP000250434"/>
    </source>
</evidence>
<dbReference type="OrthoDB" id="3483205at2"/>
<name>A0A344L4D4_9PSEU</name>
<protein>
    <recommendedName>
        <fullName evidence="1">DUF4326 domain-containing protein</fullName>
    </recommendedName>
</protein>
<feature type="domain" description="DUF4326" evidence="1">
    <location>
        <begin position="67"/>
        <end position="128"/>
    </location>
</feature>
<dbReference type="RefSeq" id="WP_113692159.1">
    <property type="nucleotide sequence ID" value="NZ_CP015163.1"/>
</dbReference>
<evidence type="ECO:0000259" key="1">
    <source>
        <dbReference type="Pfam" id="PF14216"/>
    </source>
</evidence>
<proteinExistence type="predicted"/>
<keyword evidence="3" id="KW-1185">Reference proteome</keyword>
<dbReference type="AlphaFoldDB" id="A0A344L4D4"/>
<sequence length="139" mass="15539">MTCSGLPEQASRWTEDEQERAELVLGGQATVVNVRKNGPHRRLVPWLAEAGLLTYIGHAGTRHSWPESDFASPFVAEARTDRALAVRLYEEWLDQQPHLLRRLGLGELRGRALGCWCAPLQCHGDVLAGRHRGPLISIR</sequence>
<dbReference type="Pfam" id="PF14216">
    <property type="entry name" value="DUF4326"/>
    <property type="match status" value="1"/>
</dbReference>
<evidence type="ECO:0000313" key="2">
    <source>
        <dbReference type="EMBL" id="AXB42908.1"/>
    </source>
</evidence>
<gene>
    <name evidence="2" type="ORF">A4R43_10450</name>
</gene>
<accession>A0A344L4D4</accession>
<dbReference type="EMBL" id="CP015163">
    <property type="protein sequence ID" value="AXB42908.1"/>
    <property type="molecule type" value="Genomic_DNA"/>
</dbReference>
<dbReference type="KEGG" id="aab:A4R43_10450"/>
<reference evidence="2 3" key="1">
    <citation type="submission" date="2016-04" db="EMBL/GenBank/DDBJ databases">
        <title>Complete genome sequence and analysis of deep-sea sediment isolate, Amycolatopsis sp. WP1.</title>
        <authorList>
            <person name="Wang H."/>
            <person name="Chen S."/>
            <person name="Wu Q."/>
        </authorList>
    </citation>
    <scope>NUCLEOTIDE SEQUENCE [LARGE SCALE GENOMIC DNA]</scope>
    <source>
        <strain evidence="2 3">WP1</strain>
    </source>
</reference>
<organism evidence="2 3">
    <name type="scientific">Amycolatopsis albispora</name>
    <dbReference type="NCBI Taxonomy" id="1804986"/>
    <lineage>
        <taxon>Bacteria</taxon>
        <taxon>Bacillati</taxon>
        <taxon>Actinomycetota</taxon>
        <taxon>Actinomycetes</taxon>
        <taxon>Pseudonocardiales</taxon>
        <taxon>Pseudonocardiaceae</taxon>
        <taxon>Amycolatopsis</taxon>
    </lineage>
</organism>
<dbReference type="InterPro" id="IPR025475">
    <property type="entry name" value="DUF4326"/>
</dbReference>
<dbReference type="Proteomes" id="UP000250434">
    <property type="component" value="Chromosome"/>
</dbReference>